<evidence type="ECO:0000256" key="5">
    <source>
        <dbReference type="ARBA" id="ARBA00022989"/>
    </source>
</evidence>
<dbReference type="Pfam" id="PF00528">
    <property type="entry name" value="BPD_transp_1"/>
    <property type="match status" value="1"/>
</dbReference>
<feature type="domain" description="ABC transmembrane type-1" evidence="8">
    <location>
        <begin position="98"/>
        <end position="314"/>
    </location>
</feature>
<evidence type="ECO:0000313" key="10">
    <source>
        <dbReference type="Proteomes" id="UP001164390"/>
    </source>
</evidence>
<evidence type="ECO:0000256" key="6">
    <source>
        <dbReference type="ARBA" id="ARBA00023136"/>
    </source>
</evidence>
<evidence type="ECO:0000256" key="2">
    <source>
        <dbReference type="ARBA" id="ARBA00022448"/>
    </source>
</evidence>
<dbReference type="PANTHER" id="PTHR30465">
    <property type="entry name" value="INNER MEMBRANE ABC TRANSPORTER"/>
    <property type="match status" value="1"/>
</dbReference>
<comment type="subcellular location">
    <subcellularLocation>
        <location evidence="1 7">Cell membrane</location>
        <topology evidence="1 7">Multi-pass membrane protein</topology>
    </subcellularLocation>
</comment>
<reference evidence="9" key="1">
    <citation type="submission" date="2022-01" db="EMBL/GenBank/DDBJ databases">
        <title>Nocardioidaceae gen. sp. A5X3R13.</title>
        <authorList>
            <person name="Lopez Marin M.A."/>
            <person name="Uhlik O."/>
        </authorList>
    </citation>
    <scope>NUCLEOTIDE SEQUENCE</scope>
    <source>
        <strain evidence="9">A5X3R13</strain>
    </source>
</reference>
<keyword evidence="4 7" id="KW-0812">Transmembrane</keyword>
<proteinExistence type="inferred from homology"/>
<feature type="transmembrane region" description="Helical" evidence="7">
    <location>
        <begin position="104"/>
        <end position="125"/>
    </location>
</feature>
<dbReference type="EMBL" id="CP094970">
    <property type="protein sequence ID" value="UYM03666.1"/>
    <property type="molecule type" value="Genomic_DNA"/>
</dbReference>
<name>A0AA46TEM6_9ACTN</name>
<dbReference type="Proteomes" id="UP001164390">
    <property type="component" value="Chromosome"/>
</dbReference>
<dbReference type="Gene3D" id="1.10.3720.10">
    <property type="entry name" value="MetI-like"/>
    <property type="match status" value="1"/>
</dbReference>
<evidence type="ECO:0000256" key="7">
    <source>
        <dbReference type="RuleBase" id="RU363032"/>
    </source>
</evidence>
<dbReference type="InterPro" id="IPR000515">
    <property type="entry name" value="MetI-like"/>
</dbReference>
<dbReference type="InterPro" id="IPR035906">
    <property type="entry name" value="MetI-like_sf"/>
</dbReference>
<keyword evidence="2 7" id="KW-0813">Transport</keyword>
<evidence type="ECO:0000259" key="8">
    <source>
        <dbReference type="PROSITE" id="PS50928"/>
    </source>
</evidence>
<dbReference type="GO" id="GO:0055085">
    <property type="term" value="P:transmembrane transport"/>
    <property type="evidence" value="ECO:0007669"/>
    <property type="project" value="InterPro"/>
</dbReference>
<evidence type="ECO:0000313" key="9">
    <source>
        <dbReference type="EMBL" id="UYM03666.1"/>
    </source>
</evidence>
<keyword evidence="10" id="KW-1185">Reference proteome</keyword>
<keyword evidence="5 7" id="KW-1133">Transmembrane helix</keyword>
<dbReference type="SUPFAM" id="SSF161098">
    <property type="entry name" value="MetI-like"/>
    <property type="match status" value="1"/>
</dbReference>
<gene>
    <name evidence="9" type="ORF">L0C25_14030</name>
</gene>
<dbReference type="PROSITE" id="PS50928">
    <property type="entry name" value="ABC_TM1"/>
    <property type="match status" value="1"/>
</dbReference>
<comment type="similarity">
    <text evidence="7">Belongs to the binding-protein-dependent transport system permease family.</text>
</comment>
<feature type="transmembrane region" description="Helical" evidence="7">
    <location>
        <begin position="289"/>
        <end position="313"/>
    </location>
</feature>
<evidence type="ECO:0000256" key="3">
    <source>
        <dbReference type="ARBA" id="ARBA00022475"/>
    </source>
</evidence>
<dbReference type="PANTHER" id="PTHR30465:SF0">
    <property type="entry name" value="OLIGOPEPTIDE TRANSPORT SYSTEM PERMEASE PROTEIN APPB"/>
    <property type="match status" value="1"/>
</dbReference>
<accession>A0AA46TEM6</accession>
<evidence type="ECO:0000256" key="1">
    <source>
        <dbReference type="ARBA" id="ARBA00004651"/>
    </source>
</evidence>
<sequence>MLKFIGRRLVSYVAMLFVATSATYFLASWFLDPRSNYLAMRPQPSDASIDKSLDYANINDQTPLIERYGEWVKGIVLHLDFGKSPQGEPINEVLWHRALISLELVTIATILAIVIGISVGVATAIRKYSLFDRTANAISVLFLVTPTFVIGLLVALVYLRFHESTGMNPLYVTGPIEGGFLDFFRYIALPTLTLTLAGYVSYHFTQRTYLLDTINDDYVRTARAKGLRKNVAIRRHALRTSLIPTAMGVALSITTIVTGSVFVEKIFSINGAGYYFIDTLSKNDINGTVAVAFLGGVATCVGLLLADLAIAMLDPRIRIS</sequence>
<feature type="transmembrane region" description="Helical" evidence="7">
    <location>
        <begin position="12"/>
        <end position="31"/>
    </location>
</feature>
<dbReference type="AlphaFoldDB" id="A0AA46TEM6"/>
<evidence type="ECO:0000256" key="4">
    <source>
        <dbReference type="ARBA" id="ARBA00022692"/>
    </source>
</evidence>
<keyword evidence="3" id="KW-1003">Cell membrane</keyword>
<organism evidence="9 10">
    <name type="scientific">Solicola gregarius</name>
    <dbReference type="NCBI Taxonomy" id="2908642"/>
    <lineage>
        <taxon>Bacteria</taxon>
        <taxon>Bacillati</taxon>
        <taxon>Actinomycetota</taxon>
        <taxon>Actinomycetes</taxon>
        <taxon>Propionibacteriales</taxon>
        <taxon>Nocardioidaceae</taxon>
        <taxon>Solicola</taxon>
    </lineage>
</organism>
<dbReference type="KEGG" id="sgrg:L0C25_14030"/>
<protein>
    <submittedName>
        <fullName evidence="9">ABC transporter permease</fullName>
    </submittedName>
</protein>
<feature type="transmembrane region" description="Helical" evidence="7">
    <location>
        <begin position="242"/>
        <end position="263"/>
    </location>
</feature>
<keyword evidence="6 7" id="KW-0472">Membrane</keyword>
<dbReference type="CDD" id="cd06261">
    <property type="entry name" value="TM_PBP2"/>
    <property type="match status" value="1"/>
</dbReference>
<feature type="transmembrane region" description="Helical" evidence="7">
    <location>
        <begin position="137"/>
        <end position="161"/>
    </location>
</feature>
<feature type="transmembrane region" description="Helical" evidence="7">
    <location>
        <begin position="183"/>
        <end position="202"/>
    </location>
</feature>
<dbReference type="GO" id="GO:0005886">
    <property type="term" value="C:plasma membrane"/>
    <property type="evidence" value="ECO:0007669"/>
    <property type="project" value="UniProtKB-SubCell"/>
</dbReference>
<dbReference type="RefSeq" id="WP_271632295.1">
    <property type="nucleotide sequence ID" value="NZ_CP094970.1"/>
</dbReference>